<evidence type="ECO:0000313" key="2">
    <source>
        <dbReference type="EMBL" id="QHT01653.1"/>
    </source>
</evidence>
<name>A0A6C0CBD4_9ZZZZ</name>
<keyword evidence="1" id="KW-1133">Transmembrane helix</keyword>
<accession>A0A6C0CBD4</accession>
<proteinExistence type="predicted"/>
<keyword evidence="1" id="KW-0812">Transmembrane</keyword>
<reference evidence="2" key="1">
    <citation type="journal article" date="2020" name="Nature">
        <title>Giant virus diversity and host interactions through global metagenomics.</title>
        <authorList>
            <person name="Schulz F."/>
            <person name="Roux S."/>
            <person name="Paez-Espino D."/>
            <person name="Jungbluth S."/>
            <person name="Walsh D.A."/>
            <person name="Denef V.J."/>
            <person name="McMahon K.D."/>
            <person name="Konstantinidis K.T."/>
            <person name="Eloe-Fadrosh E.A."/>
            <person name="Kyrpides N.C."/>
            <person name="Woyke T."/>
        </authorList>
    </citation>
    <scope>NUCLEOTIDE SEQUENCE</scope>
    <source>
        <strain evidence="2">GVMAG-M-3300020523-10</strain>
    </source>
</reference>
<evidence type="ECO:0000256" key="1">
    <source>
        <dbReference type="SAM" id="Phobius"/>
    </source>
</evidence>
<keyword evidence="1" id="KW-0472">Membrane</keyword>
<sequence length="167" mass="19946">MEFIIREKIIPFTNINLALFALCYFKPYNNYIDYNYLYSISYCWNYLIFFTFNGAYLVDNTSFKRMAIKRRLSLPIFHIGNMIVHNFPFLYVNIYIPTSVTLYHSCMACLTNLAWCYWATYGTFDIKYVYVSIEKEKQIKLYLANISSILYAPLAYNINNYIQTQII</sequence>
<feature type="transmembrane region" description="Helical" evidence="1">
    <location>
        <begin position="102"/>
        <end position="120"/>
    </location>
</feature>
<organism evidence="2">
    <name type="scientific">viral metagenome</name>
    <dbReference type="NCBI Taxonomy" id="1070528"/>
    <lineage>
        <taxon>unclassified sequences</taxon>
        <taxon>metagenomes</taxon>
        <taxon>organismal metagenomes</taxon>
    </lineage>
</organism>
<dbReference type="AlphaFoldDB" id="A0A6C0CBD4"/>
<protein>
    <submittedName>
        <fullName evidence="2">Uncharacterized protein</fullName>
    </submittedName>
</protein>
<feature type="transmembrane region" description="Helical" evidence="1">
    <location>
        <begin position="141"/>
        <end position="158"/>
    </location>
</feature>
<feature type="transmembrane region" description="Helical" evidence="1">
    <location>
        <begin position="39"/>
        <end position="58"/>
    </location>
</feature>
<feature type="transmembrane region" description="Helical" evidence="1">
    <location>
        <begin position="79"/>
        <end position="96"/>
    </location>
</feature>
<dbReference type="EMBL" id="MN739379">
    <property type="protein sequence ID" value="QHT01653.1"/>
    <property type="molecule type" value="Genomic_DNA"/>
</dbReference>